<dbReference type="NCBIfam" id="NF033709">
    <property type="entry name" value="PorV_fam"/>
    <property type="match status" value="1"/>
</dbReference>
<dbReference type="AlphaFoldDB" id="A0A381NL49"/>
<proteinExistence type="predicted"/>
<accession>A0A381NL49</accession>
<gene>
    <name evidence="1" type="ORF">METZ01_LOCUS7708</name>
</gene>
<protein>
    <recommendedName>
        <fullName evidence="2">DUF5723 domain-containing protein</fullName>
    </recommendedName>
</protein>
<evidence type="ECO:0008006" key="2">
    <source>
        <dbReference type="Google" id="ProtNLM"/>
    </source>
</evidence>
<reference evidence="1" key="1">
    <citation type="submission" date="2018-05" db="EMBL/GenBank/DDBJ databases">
        <authorList>
            <person name="Lanie J.A."/>
            <person name="Ng W.-L."/>
            <person name="Kazmierczak K.M."/>
            <person name="Andrzejewski T.M."/>
            <person name="Davidsen T.M."/>
            <person name="Wayne K.J."/>
            <person name="Tettelin H."/>
            <person name="Glass J.I."/>
            <person name="Rusch D."/>
            <person name="Podicherti R."/>
            <person name="Tsui H.-C.T."/>
            <person name="Winkler M.E."/>
        </authorList>
    </citation>
    <scope>NUCLEOTIDE SEQUENCE</scope>
</reference>
<sequence length="246" mass="27974">MNYIADINSSSILYSDSLKNIGKFGIGIKYFSHGKFDGYDVLGNSTGSFNPKEFAITFTKSIKFSNFIFGTNLKYVNSKIFDKSDNAFLIDIGVIFYPTIKKNLTIGMTISNFGFLLSKNNTYIPFFVQIGTTFKPEYMPIRFSFTINKSSEKNDLLNIYSTSFNKLLSLMNIGTEILISKNINFQLGYNYKLNKELSLTNNRNNGGISYGIEILLKRFNINYARVVMNTINTSNVISLNFNLKRI</sequence>
<dbReference type="EMBL" id="UINC01000410">
    <property type="protein sequence ID" value="SUZ54854.1"/>
    <property type="molecule type" value="Genomic_DNA"/>
</dbReference>
<name>A0A381NL49_9ZZZZ</name>
<organism evidence="1">
    <name type="scientific">marine metagenome</name>
    <dbReference type="NCBI Taxonomy" id="408172"/>
    <lineage>
        <taxon>unclassified sequences</taxon>
        <taxon>metagenomes</taxon>
        <taxon>ecological metagenomes</taxon>
    </lineage>
</organism>
<evidence type="ECO:0000313" key="1">
    <source>
        <dbReference type="EMBL" id="SUZ54854.1"/>
    </source>
</evidence>